<dbReference type="STRING" id="62708.A0A420HK09"/>
<dbReference type="Gene3D" id="1.25.40.10">
    <property type="entry name" value="Tetratricopeptide repeat domain"/>
    <property type="match status" value="1"/>
</dbReference>
<dbReference type="PANTHER" id="PTHR15081:SF1">
    <property type="entry name" value="NUCLEAR AUTOANTIGENIC SPERM PROTEIN"/>
    <property type="match status" value="1"/>
</dbReference>
<evidence type="ECO:0000256" key="4">
    <source>
        <dbReference type="SAM" id="MobiDB-lite"/>
    </source>
</evidence>
<feature type="compositionally biased region" description="Polar residues" evidence="4">
    <location>
        <begin position="128"/>
        <end position="150"/>
    </location>
</feature>
<evidence type="ECO:0000256" key="3">
    <source>
        <dbReference type="SAM" id="Coils"/>
    </source>
</evidence>
<feature type="domain" description="Tetratricopeptide SHNi-TPR" evidence="5">
    <location>
        <begin position="233"/>
        <end position="270"/>
    </location>
</feature>
<dbReference type="InterPro" id="IPR051730">
    <property type="entry name" value="NASP-like"/>
</dbReference>
<dbReference type="GO" id="GO:0005654">
    <property type="term" value="C:nucleoplasm"/>
    <property type="evidence" value="ECO:0007669"/>
    <property type="project" value="TreeGrafter"/>
</dbReference>
<keyword evidence="1" id="KW-0677">Repeat</keyword>
<evidence type="ECO:0000313" key="7">
    <source>
        <dbReference type="Proteomes" id="UP000283383"/>
    </source>
</evidence>
<feature type="compositionally biased region" description="Acidic residues" evidence="4">
    <location>
        <begin position="163"/>
        <end position="186"/>
    </location>
</feature>
<proteinExistence type="predicted"/>
<dbReference type="Proteomes" id="UP000283383">
    <property type="component" value="Unassembled WGS sequence"/>
</dbReference>
<keyword evidence="7" id="KW-1185">Reference proteome</keyword>
<keyword evidence="3" id="KW-0175">Coiled coil</keyword>
<dbReference type="Pfam" id="PF10516">
    <property type="entry name" value="SHNi-TPR"/>
    <property type="match status" value="1"/>
</dbReference>
<dbReference type="GO" id="GO:0006335">
    <property type="term" value="P:DNA replication-dependent chromatin assembly"/>
    <property type="evidence" value="ECO:0007669"/>
    <property type="project" value="TreeGrafter"/>
</dbReference>
<sequence>MSKHSALPTNPPEDSTAATEVHESSKISISDLCARGRVQYGNKNFESAADLYSRATEIQAEINGEMNPENAEILFLYGRSLFKLGQSKSDVLGGAEGKKKKRKSSPKPSTASTEKEENSKNGSKELSDSNISETSASNNTPETEKQSLISDTKKPLFQFTGDENFEESEEDEAHAGDDREETEDDDELAAAFDVLDLSRILFEKKLEPFKGADNKDILVGDLPTTRHNKERLADTYDLLAEISLENESRRFPSAVTDFRAALTYKQELYTEESSVVAEAHYKLSLALEFASMTSAADDDNEGREASSMELDMSLREEAVKEMEAAIKSTELKLQAKEAELLKMDLPDDIEITQNQVAEVKDMLSELQTRVSEKNLIVIQHPNKTLTDFDIQLEELRGPPVDVKSVLFGPLIGERGILSNATTNESPNETATRIEEAKKTALDVTDLVRKKSKAASLSIKDGEREKRKIEDFEGTLEEHNKKAKLGN</sequence>
<reference evidence="6 7" key="1">
    <citation type="journal article" date="2018" name="BMC Genomics">
        <title>Comparative genome analyses reveal sequence features reflecting distinct modes of host-adaptation between dicot and monocot powdery mildew.</title>
        <authorList>
            <person name="Wu Y."/>
            <person name="Ma X."/>
            <person name="Pan Z."/>
            <person name="Kale S.D."/>
            <person name="Song Y."/>
            <person name="King H."/>
            <person name="Zhang Q."/>
            <person name="Presley C."/>
            <person name="Deng X."/>
            <person name="Wei C.I."/>
            <person name="Xiao S."/>
        </authorList>
    </citation>
    <scope>NUCLEOTIDE SEQUENCE [LARGE SCALE GENOMIC DNA]</scope>
    <source>
        <strain evidence="6">UMSG3</strain>
    </source>
</reference>
<dbReference type="InterPro" id="IPR019544">
    <property type="entry name" value="Tetratricopeptide_SHNi-TPR_dom"/>
</dbReference>
<dbReference type="PANTHER" id="PTHR15081">
    <property type="entry name" value="NUCLEAR AUTOANTIGENIC SPERM PROTEIN NASP -RELATED"/>
    <property type="match status" value="1"/>
</dbReference>
<feature type="compositionally biased region" description="Basic and acidic residues" evidence="4">
    <location>
        <begin position="113"/>
        <end position="127"/>
    </location>
</feature>
<evidence type="ECO:0000256" key="1">
    <source>
        <dbReference type="ARBA" id="ARBA00022737"/>
    </source>
</evidence>
<dbReference type="EMBL" id="MCBQ01018649">
    <property type="protein sequence ID" value="RKF57743.1"/>
    <property type="molecule type" value="Genomic_DNA"/>
</dbReference>
<dbReference type="SUPFAM" id="SSF48452">
    <property type="entry name" value="TPR-like"/>
    <property type="match status" value="1"/>
</dbReference>
<feature type="region of interest" description="Disordered" evidence="4">
    <location>
        <begin position="90"/>
        <end position="186"/>
    </location>
</feature>
<keyword evidence="2" id="KW-0802">TPR repeat</keyword>
<dbReference type="GO" id="GO:0042393">
    <property type="term" value="F:histone binding"/>
    <property type="evidence" value="ECO:0007669"/>
    <property type="project" value="TreeGrafter"/>
</dbReference>
<protein>
    <submittedName>
        <fullName evidence="6">NASP-related protein sim3</fullName>
    </submittedName>
</protein>
<feature type="coiled-coil region" evidence="3">
    <location>
        <begin position="319"/>
        <end position="369"/>
    </location>
</feature>
<gene>
    <name evidence="6" type="ORF">GcM3_186003</name>
</gene>
<dbReference type="GO" id="GO:0034080">
    <property type="term" value="P:CENP-A containing chromatin assembly"/>
    <property type="evidence" value="ECO:0007669"/>
    <property type="project" value="TreeGrafter"/>
</dbReference>
<evidence type="ECO:0000259" key="5">
    <source>
        <dbReference type="Pfam" id="PF10516"/>
    </source>
</evidence>
<accession>A0A420HK09</accession>
<dbReference type="InterPro" id="IPR011990">
    <property type="entry name" value="TPR-like_helical_dom_sf"/>
</dbReference>
<feature type="region of interest" description="Disordered" evidence="4">
    <location>
        <begin position="1"/>
        <end position="26"/>
    </location>
</feature>
<comment type="caution">
    <text evidence="6">The sequence shown here is derived from an EMBL/GenBank/DDBJ whole genome shotgun (WGS) entry which is preliminary data.</text>
</comment>
<evidence type="ECO:0000313" key="6">
    <source>
        <dbReference type="EMBL" id="RKF57743.1"/>
    </source>
</evidence>
<name>A0A420HK09_9PEZI</name>
<evidence type="ECO:0000256" key="2">
    <source>
        <dbReference type="ARBA" id="ARBA00022803"/>
    </source>
</evidence>
<dbReference type="AlphaFoldDB" id="A0A420HK09"/>
<organism evidence="6 7">
    <name type="scientific">Golovinomyces cichoracearum</name>
    <dbReference type="NCBI Taxonomy" id="62708"/>
    <lineage>
        <taxon>Eukaryota</taxon>
        <taxon>Fungi</taxon>
        <taxon>Dikarya</taxon>
        <taxon>Ascomycota</taxon>
        <taxon>Pezizomycotina</taxon>
        <taxon>Leotiomycetes</taxon>
        <taxon>Erysiphales</taxon>
        <taxon>Erysiphaceae</taxon>
        <taxon>Golovinomyces</taxon>
    </lineage>
</organism>